<evidence type="ECO:0000256" key="5">
    <source>
        <dbReference type="ARBA" id="ARBA00022692"/>
    </source>
</evidence>
<dbReference type="NCBIfam" id="TIGR00711">
    <property type="entry name" value="efflux_EmrB"/>
    <property type="match status" value="1"/>
</dbReference>
<feature type="transmembrane region" description="Helical" evidence="10">
    <location>
        <begin position="329"/>
        <end position="352"/>
    </location>
</feature>
<gene>
    <name evidence="12" type="ORF">RVR_1239</name>
</gene>
<evidence type="ECO:0000256" key="2">
    <source>
        <dbReference type="ARBA" id="ARBA00008537"/>
    </source>
</evidence>
<feature type="compositionally biased region" description="Acidic residues" evidence="9">
    <location>
        <begin position="475"/>
        <end position="484"/>
    </location>
</feature>
<dbReference type="PANTHER" id="PTHR42718">
    <property type="entry name" value="MAJOR FACILITATOR SUPERFAMILY MULTIDRUG TRANSPORTER MFSC"/>
    <property type="match status" value="1"/>
</dbReference>
<comment type="similarity">
    <text evidence="2">Belongs to the major facilitator superfamily. EmrB family.</text>
</comment>
<evidence type="ECO:0000256" key="3">
    <source>
        <dbReference type="ARBA" id="ARBA00022448"/>
    </source>
</evidence>
<keyword evidence="3" id="KW-0813">Transport</keyword>
<feature type="transmembrane region" description="Helical" evidence="10">
    <location>
        <begin position="201"/>
        <end position="223"/>
    </location>
</feature>
<dbReference type="GO" id="GO:0022857">
    <property type="term" value="F:transmembrane transporter activity"/>
    <property type="evidence" value="ECO:0007669"/>
    <property type="project" value="InterPro"/>
</dbReference>
<feature type="transmembrane region" description="Helical" evidence="10">
    <location>
        <begin position="81"/>
        <end position="103"/>
    </location>
</feature>
<dbReference type="InterPro" id="IPR004638">
    <property type="entry name" value="EmrB-like"/>
</dbReference>
<feature type="transmembrane region" description="Helical" evidence="10">
    <location>
        <begin position="235"/>
        <end position="255"/>
    </location>
</feature>
<feature type="transmembrane region" description="Helical" evidence="10">
    <location>
        <begin position="267"/>
        <end position="292"/>
    </location>
</feature>
<dbReference type="PANTHER" id="PTHR42718:SF9">
    <property type="entry name" value="MAJOR FACILITATOR SUPERFAMILY MULTIDRUG TRANSPORTER MFSC"/>
    <property type="match status" value="1"/>
</dbReference>
<organism evidence="12 13">
    <name type="scientific">Actinacidiphila reveromycinica</name>
    <dbReference type="NCBI Taxonomy" id="659352"/>
    <lineage>
        <taxon>Bacteria</taxon>
        <taxon>Bacillati</taxon>
        <taxon>Actinomycetota</taxon>
        <taxon>Actinomycetes</taxon>
        <taxon>Kitasatosporales</taxon>
        <taxon>Streptomycetaceae</taxon>
        <taxon>Actinacidiphila</taxon>
    </lineage>
</organism>
<dbReference type="CDD" id="cd17503">
    <property type="entry name" value="MFS_LmrB_MDR_like"/>
    <property type="match status" value="1"/>
</dbReference>
<protein>
    <submittedName>
        <fullName evidence="12">Putative drug resistance transporter</fullName>
    </submittedName>
</protein>
<keyword evidence="6 10" id="KW-1133">Transmembrane helix</keyword>
<evidence type="ECO:0000256" key="7">
    <source>
        <dbReference type="ARBA" id="ARBA00023136"/>
    </source>
</evidence>
<keyword evidence="4" id="KW-1003">Cell membrane</keyword>
<feature type="transmembrane region" description="Helical" evidence="10">
    <location>
        <begin position="50"/>
        <end position="69"/>
    </location>
</feature>
<evidence type="ECO:0000256" key="4">
    <source>
        <dbReference type="ARBA" id="ARBA00022475"/>
    </source>
</evidence>
<dbReference type="Pfam" id="PF07690">
    <property type="entry name" value="MFS_1"/>
    <property type="match status" value="1"/>
</dbReference>
<evidence type="ECO:0000256" key="1">
    <source>
        <dbReference type="ARBA" id="ARBA00004651"/>
    </source>
</evidence>
<dbReference type="Proteomes" id="UP000595703">
    <property type="component" value="Chromosome"/>
</dbReference>
<comment type="subcellular location">
    <subcellularLocation>
        <location evidence="1">Cell membrane</location>
        <topology evidence="1">Multi-pass membrane protein</topology>
    </subcellularLocation>
</comment>
<keyword evidence="8" id="KW-0046">Antibiotic resistance</keyword>
<dbReference type="InterPro" id="IPR020846">
    <property type="entry name" value="MFS_dom"/>
</dbReference>
<evidence type="ECO:0000256" key="10">
    <source>
        <dbReference type="SAM" id="Phobius"/>
    </source>
</evidence>
<name>A0A7U3UP00_9ACTN</name>
<dbReference type="GO" id="GO:0005886">
    <property type="term" value="C:plasma membrane"/>
    <property type="evidence" value="ECO:0007669"/>
    <property type="project" value="UniProtKB-SubCell"/>
</dbReference>
<feature type="transmembrane region" description="Helical" evidence="10">
    <location>
        <begin position="139"/>
        <end position="163"/>
    </location>
</feature>
<feature type="transmembrane region" description="Helical" evidence="10">
    <location>
        <begin position="169"/>
        <end position="189"/>
    </location>
</feature>
<proteinExistence type="inferred from homology"/>
<evidence type="ECO:0000313" key="12">
    <source>
        <dbReference type="EMBL" id="BBA96097.1"/>
    </source>
</evidence>
<feature type="transmembrane region" description="Helical" evidence="10">
    <location>
        <begin position="358"/>
        <end position="380"/>
    </location>
</feature>
<evidence type="ECO:0000313" key="13">
    <source>
        <dbReference type="Proteomes" id="UP000595703"/>
    </source>
</evidence>
<reference evidence="12 13" key="1">
    <citation type="journal article" date="2010" name="J. Bacteriol.">
        <title>Biochemical characterization of a novel indole prenyltransferase from Streptomyces sp. SN-593.</title>
        <authorList>
            <person name="Takahashi S."/>
            <person name="Takagi H."/>
            <person name="Toyoda A."/>
            <person name="Uramoto M."/>
            <person name="Nogawa T."/>
            <person name="Ueki M."/>
            <person name="Sakaki Y."/>
            <person name="Osada H."/>
        </authorList>
    </citation>
    <scope>NUCLEOTIDE SEQUENCE [LARGE SCALE GENOMIC DNA]</scope>
    <source>
        <strain evidence="12 13">SN-593</strain>
    </source>
</reference>
<feature type="transmembrane region" description="Helical" evidence="10">
    <location>
        <begin position="109"/>
        <end position="127"/>
    </location>
</feature>
<feature type="transmembrane region" description="Helical" evidence="10">
    <location>
        <begin position="438"/>
        <end position="457"/>
    </location>
</feature>
<keyword evidence="13" id="KW-1185">Reference proteome</keyword>
<dbReference type="GO" id="GO:0046677">
    <property type="term" value="P:response to antibiotic"/>
    <property type="evidence" value="ECO:0007669"/>
    <property type="project" value="UniProtKB-KW"/>
</dbReference>
<feature type="region of interest" description="Disordered" evidence="9">
    <location>
        <begin position="461"/>
        <end position="484"/>
    </location>
</feature>
<dbReference type="Gene3D" id="1.20.1250.20">
    <property type="entry name" value="MFS general substrate transporter like domains"/>
    <property type="match status" value="1"/>
</dbReference>
<evidence type="ECO:0000256" key="6">
    <source>
        <dbReference type="ARBA" id="ARBA00022989"/>
    </source>
</evidence>
<reference evidence="12 13" key="3">
    <citation type="journal article" date="2011" name="Nat. Chem. Biol.">
        <title>Reveromycin A biosynthesis uses RevG and RevJ for stereospecific spiroacetal formation.</title>
        <authorList>
            <person name="Takahashi S."/>
            <person name="Toyoda A."/>
            <person name="Sekiyama Y."/>
            <person name="Takagi H."/>
            <person name="Nogawa T."/>
            <person name="Uramoto M."/>
            <person name="Suzuki R."/>
            <person name="Koshino H."/>
            <person name="Kumano T."/>
            <person name="Panthee S."/>
            <person name="Dairi T."/>
            <person name="Ishikawa J."/>
            <person name="Ikeda H."/>
            <person name="Sakaki Y."/>
            <person name="Osada H."/>
        </authorList>
    </citation>
    <scope>NUCLEOTIDE SEQUENCE [LARGE SCALE GENOMIC DNA]</scope>
    <source>
        <strain evidence="12 13">SN-593</strain>
    </source>
</reference>
<dbReference type="PROSITE" id="PS50850">
    <property type="entry name" value="MFS"/>
    <property type="match status" value="1"/>
</dbReference>
<dbReference type="RefSeq" id="WP_202232582.1">
    <property type="nucleotide sequence ID" value="NZ_AP018365.1"/>
</dbReference>
<accession>A0A7U3UP00</accession>
<feature type="transmembrane region" description="Helical" evidence="10">
    <location>
        <begin position="16"/>
        <end position="38"/>
    </location>
</feature>
<dbReference type="InterPro" id="IPR036259">
    <property type="entry name" value="MFS_trans_sf"/>
</dbReference>
<dbReference type="InterPro" id="IPR011701">
    <property type="entry name" value="MFS"/>
</dbReference>
<keyword evidence="7 10" id="KW-0472">Membrane</keyword>
<dbReference type="AlphaFoldDB" id="A0A7U3UP00"/>
<feature type="domain" description="Major facilitator superfamily (MFS) profile" evidence="11">
    <location>
        <begin position="15"/>
        <end position="461"/>
    </location>
</feature>
<evidence type="ECO:0000259" key="11">
    <source>
        <dbReference type="PROSITE" id="PS50850"/>
    </source>
</evidence>
<sequence length="484" mass="49128">MTTPAEPFSPALRRSVGVVMIGASLSFLDSTVVNVALHTLSVDLHAGLGTVQWVVTAYLLALAAVIPATGWAGRRFGAARVYVAALAVFTVGSVLCACAPTAGTLIACRALQGVGGGAIMPVGTMIWTAQSSKAQMGKVMSLIAIPIILAPTLGPAVGGLLIQGIDWRAVFWLNVPFGVAGVVLAVRLLPREEPQVQGGGAGRLDVTGLVLASAGIVGVTYGLAELGAAAGPDTAAAVALPVGLAALAGFAAHALRAQRPLLDLRLYGGRAFTAASVATFALGAANFGGMILMPLYLQTVRGDGVVLAGLLLAPTGLGALLSAPFTDRYGAGITAFTGAAVLAVSTLPFVFLTATTPYALICLVMVVRGVGFGLSVIPAMTAAYRALPPDKIPDATPQLNVLQRVGGAIGTAVLTVILNGRLHGHPTPAGRADGFGTTFVWVLAITVAAAVPTLVLARTERRARRRADAPRPEPGPEEVAEATR</sequence>
<evidence type="ECO:0000256" key="9">
    <source>
        <dbReference type="SAM" id="MobiDB-lite"/>
    </source>
</evidence>
<reference evidence="12 13" key="4">
    <citation type="journal article" date="2020" name="Sci. Rep.">
        <title>beta-carboline chemical signals induce reveromycin production through a LuxR family regulator in Streptomyces sp. SN-593.</title>
        <authorList>
            <person name="Panthee S."/>
            <person name="Kito N."/>
            <person name="Hayashi T."/>
            <person name="Shimizu T."/>
            <person name="Ishikawa J."/>
            <person name="Hamamoto H."/>
            <person name="Osada H."/>
            <person name="Takahashi S."/>
        </authorList>
    </citation>
    <scope>NUCLEOTIDE SEQUENCE [LARGE SCALE GENOMIC DNA]</scope>
    <source>
        <strain evidence="12 13">SN-593</strain>
    </source>
</reference>
<dbReference type="KEGG" id="arev:RVR_1239"/>
<dbReference type="EMBL" id="AP018365">
    <property type="protein sequence ID" value="BBA96097.1"/>
    <property type="molecule type" value="Genomic_DNA"/>
</dbReference>
<feature type="transmembrane region" description="Helical" evidence="10">
    <location>
        <begin position="304"/>
        <end position="322"/>
    </location>
</feature>
<dbReference type="Gene3D" id="1.20.1720.10">
    <property type="entry name" value="Multidrug resistance protein D"/>
    <property type="match status" value="1"/>
</dbReference>
<evidence type="ECO:0000256" key="8">
    <source>
        <dbReference type="ARBA" id="ARBA00023251"/>
    </source>
</evidence>
<reference evidence="12 13" key="2">
    <citation type="journal article" date="2011" name="J. Antibiot.">
        <title>Furaquinocins I and J: novel polyketide isoprenoid hybrid compounds from Streptomyces reveromyceticus SN-593.</title>
        <authorList>
            <person name="Panthee S."/>
            <person name="Takahashi S."/>
            <person name="Takagi H."/>
            <person name="Nogawa T."/>
            <person name="Oowada E."/>
            <person name="Uramoto M."/>
            <person name="Osada H."/>
        </authorList>
    </citation>
    <scope>NUCLEOTIDE SEQUENCE [LARGE SCALE GENOMIC DNA]</scope>
    <source>
        <strain evidence="12 13">SN-593</strain>
    </source>
</reference>
<dbReference type="PRINTS" id="PR01036">
    <property type="entry name" value="TCRTETB"/>
</dbReference>
<keyword evidence="5 10" id="KW-0812">Transmembrane</keyword>
<dbReference type="SUPFAM" id="SSF103473">
    <property type="entry name" value="MFS general substrate transporter"/>
    <property type="match status" value="1"/>
</dbReference>